<comment type="caution">
    <text evidence="10">The sequence shown here is derived from an EMBL/GenBank/DDBJ whole genome shotgun (WGS) entry which is preliminary data.</text>
</comment>
<comment type="catalytic activity">
    <reaction evidence="1">
        <text>Thiol-dependent hydrolysis of ester, thioester, amide, peptide and isopeptide bonds formed by the C-terminal Gly of ubiquitin (a 76-residue protein attached to proteins as an intracellular targeting signal).</text>
        <dbReference type="EC" id="3.4.19.12"/>
    </reaction>
</comment>
<dbReference type="EC" id="3.4.19.12" evidence="2"/>
<dbReference type="InterPro" id="IPR027417">
    <property type="entry name" value="P-loop_NTPase"/>
</dbReference>
<dbReference type="EMBL" id="JAFEKC020000019">
    <property type="protein sequence ID" value="KAK0509189.1"/>
    <property type="molecule type" value="Genomic_DNA"/>
</dbReference>
<evidence type="ECO:0000256" key="4">
    <source>
        <dbReference type="ARBA" id="ARBA00022786"/>
    </source>
</evidence>
<evidence type="ECO:0000256" key="2">
    <source>
        <dbReference type="ARBA" id="ARBA00012759"/>
    </source>
</evidence>
<feature type="domain" description="DUF6606" evidence="9">
    <location>
        <begin position="13"/>
        <end position="283"/>
    </location>
</feature>
<dbReference type="PANTHER" id="PTHR13367:SF33">
    <property type="entry name" value="P-LOOP CONTAINING NUCLEOSIDE TRIPHOSPHATE HYDROLASE PROTEIN"/>
    <property type="match status" value="1"/>
</dbReference>
<evidence type="ECO:0000256" key="6">
    <source>
        <dbReference type="ARBA" id="ARBA00022807"/>
    </source>
</evidence>
<dbReference type="PANTHER" id="PTHR13367">
    <property type="entry name" value="UBIQUITIN THIOESTERASE"/>
    <property type="match status" value="1"/>
</dbReference>
<evidence type="ECO:0000256" key="5">
    <source>
        <dbReference type="ARBA" id="ARBA00022801"/>
    </source>
</evidence>
<reference evidence="10" key="1">
    <citation type="submission" date="2023-03" db="EMBL/GenBank/DDBJ databases">
        <title>Complete genome of Cladonia borealis.</title>
        <authorList>
            <person name="Park H."/>
        </authorList>
    </citation>
    <scope>NUCLEOTIDE SEQUENCE</scope>
    <source>
        <strain evidence="10">ANT050790</strain>
    </source>
</reference>
<dbReference type="GO" id="GO:0006508">
    <property type="term" value="P:proteolysis"/>
    <property type="evidence" value="ECO:0007669"/>
    <property type="project" value="UniProtKB-KW"/>
</dbReference>
<dbReference type="InterPro" id="IPR051346">
    <property type="entry name" value="OTU_Deubiquitinase"/>
</dbReference>
<dbReference type="Pfam" id="PF12359">
    <property type="entry name" value="DUF3645"/>
    <property type="match status" value="1"/>
</dbReference>
<keyword evidence="6" id="KW-0788">Thiol protease</keyword>
<evidence type="ECO:0000259" key="8">
    <source>
        <dbReference type="Pfam" id="PF12359"/>
    </source>
</evidence>
<dbReference type="InterPro" id="IPR022105">
    <property type="entry name" value="DUF3645"/>
</dbReference>
<name>A0AA39V2X0_9LECA</name>
<keyword evidence="5" id="KW-0378">Hydrolase</keyword>
<dbReference type="Pfam" id="PF20255">
    <property type="entry name" value="DUF6606"/>
    <property type="match status" value="1"/>
</dbReference>
<accession>A0AA39V2X0</accession>
<gene>
    <name evidence="10" type="ORF">JMJ35_008560</name>
</gene>
<sequence length="3057" mass="349169">MLSVPVEDLQYYIDHIFLPPKLPQEAEDCEHARSAEQGLLRLLHDFTKSFQRSQTSSECSTSAWKAIERMVEYWTVLDSTPSIANSALLTALAEIRHIDVIAVPIRAQNALLLIRKSDTDIIFQCCEVSPESEAVITCKGNLIRNFPACALAIPYSTFAKPDFRKELAQRLCSLDSEVVKEMMPQSDKAGSKTGETRDSVHPGLVTEMLMSMLAPLGHPVQVRQVRKRTRDDVLWKKVDLPWRRSALWLSIRAALQMALLSMIPSKVSRIAYKNFMVLFMTRIGSLVADAQFESDLLQVIKVKLARRVFKLGTNCITFVHDEALEVCERLKAIQQRRWQAIVDNDAKRHTKLETSSFSGDTSLNLIACSEHLQAILTSRTPTAKLVSPVMRQCPIWLDMSDDLPRFSSMASRKQETHFVIYEFERWVSGTLPQWLESASNSPSSAQCMELWSLSSLYHKTASTVYSQSPEGVSMMILVLAELWCAIDVLASKIQPLLRRFGPEIPIDLFSPLLLPKRSQMDRLRQIEQYLTARHEQAVPENPSMFSEPSKRCFAAQLYEASEDYQNLRREIQEFAREQISRKQTEWVEQSLRYRKIKDGAKAMMCQNAFDIYENVERHIPSECPRCRRFKVAEDMSIDKYERPLPEDAVHCAAAVVELDFPSEMVAWRNMTWMLVHDIGRSSKASGSLPAETLLKYSGLRPFARKKASSIGLASVTKSYTRAHYNKAKFPVEFDKCVVNNALRYRLWDARSSCWLHDQKSTPSIYVRCITQLPEGPYTTLQHAVNATFHTQNRVIAEQRSCSADISLPEFVSFGSLRADGERTQWLNIKRELGSCNLNFNAEAVYLLFRQAAWQAGSYNNSPYRVSHMECDDKPFCHELLSILERNVESVKPNWKSDNALLLFTTITLRILSLSLRPDVKTMALDLLQKIREVAHNWTEILGQIIHETTAPEVLLRLQQRKLRSAILCKMTFDVDESDLPSLLATANDVCTWIVCSNTVQDNTGNNAVELKRDLRLLLLRDKRLSHRLFRHVRTLIIQGKQGGLNEAIRHIWSGFEPTSAGWRTLQDPSFERWIISFTEAKPGKASQRVLYDLLEGELLVDGVPLGRLSTIYTESESYLRILGAQLIRVFTADMEGMQYMSAQPVNGYVMYFGVRGNDVSIRFKQGSQIWEIVSHRVFSEDLPSAFITEYTHWLNMENGEIEFRPRKNPWKSSPDHWRLIWRQDSSPELVRGKRKLVDVHSRTFAVATMIFGALDEWQHIHVTLVNDNHLEVALPRLDLRFFLNAKGDMECYELRRIVDPDQSLGTLIGLRSRLILCGSETFAQYSDRLLIIPEGEITVSPAPSHVQVNISPGKNNTRIFRYHIDDSLQRLRPVADKLGNLYIAYLHALTSHILPDPFTKLTGSEEALQLLRLNSMSLSRPASSQEVVLLTSIAALTPTREYYPSHLKVMQSVIWDSRLSMFTQHDDFLPLAERILASGSRYDDFYPDVHSKPSLYEGYDQELLTRAKIRHSSHRSSDFGSQHLSTQHDSVYQARDVQAPSDRAHRVYEIASLIVSWPRKFEVSRNIVRELYNLATISNFLLPFDSSKPLSELLALPMNSSWAPLYNTCRSSSRETHTYQLLFLLSTIAYGSRFTSTTWLKTLLAFAFVPELRETCYLPKYSLYNLQDGAEYDEARVRQAVRDHLRSFMPPSDGIRDEEYTRRLKVFRKQRPEQLNDIVDEYYSQWPCRHPLAPDSATYYYFDVNKIHPKVDALFSSWLRNADFYSYLQKVHQILVQVHERAPRVPYVTWQQFEDKPEAQEPCEVPVLTNLMVAAPSPIGCEMESFIRERTPTAAIENPRLRELVKDIKSKHRSSHCGSIRHIYTDDLLTSLDALNNHEDVIMPTNLPLSQSDLHIHYIQCFDIVKSFFQRISEALSPSHSYHRILQTAGLWPRVTTRLLLAFLSTSAPRSVTQPWKASLLKFGKAITKLQRARRMLLASERRDVSTVCGELDNDGHDGWEVEKWPDWLLIEIENDFLIRPVQAKVALEMIQPSTGANSLVQLNMGEGKSSVIIPLVAAAIANGSRLSRVVVLKSLSTQMADTLFQRLGGLVDRQIFFMPFSRKVETKGKLSLRIQALLDDCLSRHGILLAQPEHILSFKLMGIERLTSGDFAIASRLIKIQKWLDDKARDVLDESDEILDVKFQLIYTLGIQRMMDGQPERWLLIQGIFDLVDKHACELRNSHPDSIEVHRRSEAAFPAIRLLTSDISRLLTAAIVKHICDGHLPDLTFMNCPPHVREAMGRFLQEVKVSTDDVGIIRDFLKGSESSMKNLLLVRGLIAHNVLLFVLRSKRWLVNYGLHPTRCLTAVPYRAKGIPAPSAEFGHPDVAIALTCLTYYYTGLSDSQIRTSIELLQKVDDPSLEYQAWTRGCHLLPAGLRDWEAVNLEDERQCLQELFPALRYSKKAADFFMARVVFPKEGKGFDERLSTSGWDIPSPANAKHLTTGFSGTNDNRFLLPLTIYQRDLPQLQHTSGKVLDYVLRQENLGYHCAKDEAGGQLFGEGLLRLIMATDPAIRMLIDVGAQVLDLQNRDLVSVWLKICPQVDAGVYFDDEDNIMVLTRDQKIEKLNSSSFLSRIDRCVVYLDEVHTRGTDLKLPLNTRAAVTLGPRLTKDRLVQACMRLRKLAHGQSLVFFAPPEVHQSIIDVTGRPAKELTGYDVVAWSLEQSCLSIERSQPLRVIQGISHQRRHHMLDTFFGEFSGHNDLAKDITRSKKYIKKFREKEEQTLQDLYGPTSVVKDVFAGAPDRGIVRELKEIWRNLDSNSSAIASMHEEHEREVAPEIEKEVAVQRPQKVTPLGPIVDPHLQTFIFSGHRKETRNFANAFDRVLIHSSAKEKDAAPLWVHVKATRDFVNTVESPRSGVYNDYFRPVNWVLTSKLEAKPSFFLLISQYEVNKLLNDIRNPGSAVYLHQYEPRVTKAMRSVDGSAAAMLDSNVQWQSLNLNLRQELHLFAGQLYFNSYADYRALFEKLNTATYIAPEKLLSFIKAWLAIRRKGHNFLQSHMGQMVSGRLLQAEAFE</sequence>
<feature type="domain" description="DUF3638" evidence="7">
    <location>
        <begin position="1997"/>
        <end position="2220"/>
    </location>
</feature>
<organism evidence="10 11">
    <name type="scientific">Cladonia borealis</name>
    <dbReference type="NCBI Taxonomy" id="184061"/>
    <lineage>
        <taxon>Eukaryota</taxon>
        <taxon>Fungi</taxon>
        <taxon>Dikarya</taxon>
        <taxon>Ascomycota</taxon>
        <taxon>Pezizomycotina</taxon>
        <taxon>Lecanoromycetes</taxon>
        <taxon>OSLEUM clade</taxon>
        <taxon>Lecanoromycetidae</taxon>
        <taxon>Lecanorales</taxon>
        <taxon>Lecanorineae</taxon>
        <taxon>Cladoniaceae</taxon>
        <taxon>Cladonia</taxon>
    </lineage>
</organism>
<feature type="domain" description="DUF3645" evidence="8">
    <location>
        <begin position="2340"/>
        <end position="2372"/>
    </location>
</feature>
<dbReference type="InterPro" id="IPR022099">
    <property type="entry name" value="DUF3638"/>
</dbReference>
<evidence type="ECO:0000259" key="9">
    <source>
        <dbReference type="Pfam" id="PF20255"/>
    </source>
</evidence>
<evidence type="ECO:0000256" key="3">
    <source>
        <dbReference type="ARBA" id="ARBA00022670"/>
    </source>
</evidence>
<dbReference type="GO" id="GO:0004843">
    <property type="term" value="F:cysteine-type deubiquitinase activity"/>
    <property type="evidence" value="ECO:0007669"/>
    <property type="project" value="UniProtKB-EC"/>
</dbReference>
<dbReference type="Pfam" id="PF12340">
    <property type="entry name" value="DUF3638"/>
    <property type="match status" value="1"/>
</dbReference>
<evidence type="ECO:0000256" key="1">
    <source>
        <dbReference type="ARBA" id="ARBA00000707"/>
    </source>
</evidence>
<evidence type="ECO:0000259" key="7">
    <source>
        <dbReference type="Pfam" id="PF12340"/>
    </source>
</evidence>
<evidence type="ECO:0000313" key="11">
    <source>
        <dbReference type="Proteomes" id="UP001166286"/>
    </source>
</evidence>
<proteinExistence type="predicted"/>
<evidence type="ECO:0000313" key="10">
    <source>
        <dbReference type="EMBL" id="KAK0509189.1"/>
    </source>
</evidence>
<dbReference type="SUPFAM" id="SSF52540">
    <property type="entry name" value="P-loop containing nucleoside triphosphate hydrolases"/>
    <property type="match status" value="1"/>
</dbReference>
<keyword evidence="4" id="KW-0833">Ubl conjugation pathway</keyword>
<dbReference type="InterPro" id="IPR046541">
    <property type="entry name" value="DUF6606"/>
</dbReference>
<keyword evidence="11" id="KW-1185">Reference proteome</keyword>
<keyword evidence="3" id="KW-0645">Protease</keyword>
<protein>
    <recommendedName>
        <fullName evidence="2">ubiquitinyl hydrolase 1</fullName>
        <ecNumber evidence="2">3.4.19.12</ecNumber>
    </recommendedName>
</protein>
<dbReference type="Proteomes" id="UP001166286">
    <property type="component" value="Unassembled WGS sequence"/>
</dbReference>